<dbReference type="InterPro" id="IPR034660">
    <property type="entry name" value="DinB/YfiT-like"/>
</dbReference>
<name>A0ABV2T5H7_9BACT</name>
<gene>
    <name evidence="2" type="ORF">ABR189_12840</name>
</gene>
<proteinExistence type="predicted"/>
<dbReference type="Proteomes" id="UP001549749">
    <property type="component" value="Unassembled WGS sequence"/>
</dbReference>
<sequence length="171" mass="19285">METTAIQVALDHSFQELLHQLTTFDQEQLNIAPFKNSWTAGQLAEHLIKANGGFLEVINGPVQDTPRAPDAKIAEIKGIFLNFETKMQAPAFIIPADIHYEKPYLLSSLQDIKAGLDHATTTLDLTKTCLAFELPVLGYLTRLEAVYFVIYHTQRHLHQLKNIYQQVVSLV</sequence>
<evidence type="ECO:0000259" key="1">
    <source>
        <dbReference type="Pfam" id="PF12867"/>
    </source>
</evidence>
<dbReference type="RefSeq" id="WP_354660900.1">
    <property type="nucleotide sequence ID" value="NZ_JBEXAC010000001.1"/>
</dbReference>
<dbReference type="SUPFAM" id="SSF109854">
    <property type="entry name" value="DinB/YfiT-like putative metalloenzymes"/>
    <property type="match status" value="1"/>
</dbReference>
<dbReference type="EMBL" id="JBEXAC010000001">
    <property type="protein sequence ID" value="MET6998265.1"/>
    <property type="molecule type" value="Genomic_DNA"/>
</dbReference>
<accession>A0ABV2T5H7</accession>
<protein>
    <submittedName>
        <fullName evidence="2">DinB family protein</fullName>
    </submittedName>
</protein>
<organism evidence="2 3">
    <name type="scientific">Chitinophaga defluvii</name>
    <dbReference type="NCBI Taxonomy" id="3163343"/>
    <lineage>
        <taxon>Bacteria</taxon>
        <taxon>Pseudomonadati</taxon>
        <taxon>Bacteroidota</taxon>
        <taxon>Chitinophagia</taxon>
        <taxon>Chitinophagales</taxon>
        <taxon>Chitinophagaceae</taxon>
        <taxon>Chitinophaga</taxon>
    </lineage>
</organism>
<evidence type="ECO:0000313" key="2">
    <source>
        <dbReference type="EMBL" id="MET6998265.1"/>
    </source>
</evidence>
<keyword evidence="3" id="KW-1185">Reference proteome</keyword>
<evidence type="ECO:0000313" key="3">
    <source>
        <dbReference type="Proteomes" id="UP001549749"/>
    </source>
</evidence>
<feature type="domain" description="DinB-like" evidence="1">
    <location>
        <begin position="10"/>
        <end position="160"/>
    </location>
</feature>
<dbReference type="InterPro" id="IPR024775">
    <property type="entry name" value="DinB-like"/>
</dbReference>
<dbReference type="Gene3D" id="1.20.120.450">
    <property type="entry name" value="dinb family like domain"/>
    <property type="match status" value="1"/>
</dbReference>
<dbReference type="Pfam" id="PF12867">
    <property type="entry name" value="DinB_2"/>
    <property type="match status" value="1"/>
</dbReference>
<comment type="caution">
    <text evidence="2">The sequence shown here is derived from an EMBL/GenBank/DDBJ whole genome shotgun (WGS) entry which is preliminary data.</text>
</comment>
<reference evidence="2 3" key="1">
    <citation type="submission" date="2024-06" db="EMBL/GenBank/DDBJ databases">
        <title>Chitinophaga defluvii sp. nov., isolated from municipal sewage.</title>
        <authorList>
            <person name="Zhang L."/>
        </authorList>
    </citation>
    <scope>NUCLEOTIDE SEQUENCE [LARGE SCALE GENOMIC DNA]</scope>
    <source>
        <strain evidence="2 3">H8</strain>
    </source>
</reference>